<proteinExistence type="predicted"/>
<organism evidence="1 2">
    <name type="scientific">Mycena pura</name>
    <dbReference type="NCBI Taxonomy" id="153505"/>
    <lineage>
        <taxon>Eukaryota</taxon>
        <taxon>Fungi</taxon>
        <taxon>Dikarya</taxon>
        <taxon>Basidiomycota</taxon>
        <taxon>Agaricomycotina</taxon>
        <taxon>Agaricomycetes</taxon>
        <taxon>Agaricomycetidae</taxon>
        <taxon>Agaricales</taxon>
        <taxon>Marasmiineae</taxon>
        <taxon>Mycenaceae</taxon>
        <taxon>Mycena</taxon>
    </lineage>
</organism>
<dbReference type="Gene3D" id="3.80.10.10">
    <property type="entry name" value="Ribonuclease Inhibitor"/>
    <property type="match status" value="1"/>
</dbReference>
<evidence type="ECO:0000313" key="2">
    <source>
        <dbReference type="Proteomes" id="UP001219525"/>
    </source>
</evidence>
<sequence length="455" mass="50899">MPSTAPDAETTAPSNAPIKKLPVELLGEIFMWTLGDWGMMTDEPPRLLLEPLTLSHVCVHWRSVAISIPMLWAAIWIDRPRAAHIHMVELWVERSQSCLLSIHLRQTDPKSRLSFPASIEHDLTDEILTLLIPHLHRWHVVEFLFSADAQRPLTSLPVDEATALEHVALHVDSWDAAVAESLQTALYSRPSLRSLHLMPASNLKCVQWKQLTHLVAVPECTLDTCLGILASCPTLSSATFTCSAQPDWAHTPFSYPDQYLTLPSLVDISLKASRIDLSPFFNRLTLPALRSLALDYCHVPRATPDHQSLHNLLDRSGCALEFFSLHETARICDENRPIAFLQTPHLSSLLVLELRVDITDKIIHFLTFGAERAPTLPNLTDMSLTDNRGDHISDVALAQMILSRLAPPDSSSSTACLRFAELHLRLQSHSNCAILADSCRDDLELRFTPLNCFCK</sequence>
<comment type="caution">
    <text evidence="1">The sequence shown here is derived from an EMBL/GenBank/DDBJ whole genome shotgun (WGS) entry which is preliminary data.</text>
</comment>
<accession>A0AAD6YGZ9</accession>
<name>A0AAD6YGZ9_9AGAR</name>
<dbReference type="InterPro" id="IPR032675">
    <property type="entry name" value="LRR_dom_sf"/>
</dbReference>
<reference evidence="1" key="1">
    <citation type="submission" date="2023-03" db="EMBL/GenBank/DDBJ databases">
        <title>Massive genome expansion in bonnet fungi (Mycena s.s.) driven by repeated elements and novel gene families across ecological guilds.</title>
        <authorList>
            <consortium name="Lawrence Berkeley National Laboratory"/>
            <person name="Harder C.B."/>
            <person name="Miyauchi S."/>
            <person name="Viragh M."/>
            <person name="Kuo A."/>
            <person name="Thoen E."/>
            <person name="Andreopoulos B."/>
            <person name="Lu D."/>
            <person name="Skrede I."/>
            <person name="Drula E."/>
            <person name="Henrissat B."/>
            <person name="Morin E."/>
            <person name="Kohler A."/>
            <person name="Barry K."/>
            <person name="LaButti K."/>
            <person name="Morin E."/>
            <person name="Salamov A."/>
            <person name="Lipzen A."/>
            <person name="Mereny Z."/>
            <person name="Hegedus B."/>
            <person name="Baldrian P."/>
            <person name="Stursova M."/>
            <person name="Weitz H."/>
            <person name="Taylor A."/>
            <person name="Grigoriev I.V."/>
            <person name="Nagy L.G."/>
            <person name="Martin F."/>
            <person name="Kauserud H."/>
        </authorList>
    </citation>
    <scope>NUCLEOTIDE SEQUENCE</scope>
    <source>
        <strain evidence="1">9144</strain>
    </source>
</reference>
<dbReference type="Proteomes" id="UP001219525">
    <property type="component" value="Unassembled WGS sequence"/>
</dbReference>
<protein>
    <recommendedName>
        <fullName evidence="3">F-box domain-containing protein</fullName>
    </recommendedName>
</protein>
<dbReference type="AlphaFoldDB" id="A0AAD6YGZ9"/>
<evidence type="ECO:0008006" key="3">
    <source>
        <dbReference type="Google" id="ProtNLM"/>
    </source>
</evidence>
<evidence type="ECO:0000313" key="1">
    <source>
        <dbReference type="EMBL" id="KAJ7213098.1"/>
    </source>
</evidence>
<dbReference type="EMBL" id="JARJCW010000022">
    <property type="protein sequence ID" value="KAJ7213098.1"/>
    <property type="molecule type" value="Genomic_DNA"/>
</dbReference>
<gene>
    <name evidence="1" type="ORF">GGX14DRAFT_564137</name>
</gene>
<keyword evidence="2" id="KW-1185">Reference proteome</keyword>